<comment type="caution">
    <text evidence="1">The sequence shown here is derived from an EMBL/GenBank/DDBJ whole genome shotgun (WGS) entry which is preliminary data.</text>
</comment>
<evidence type="ECO:0000313" key="2">
    <source>
        <dbReference type="Proteomes" id="UP001157353"/>
    </source>
</evidence>
<gene>
    <name evidence="1" type="ORF">GCM10007916_00630</name>
</gene>
<proteinExistence type="predicted"/>
<name>A0ABQ6DW88_9GAMM</name>
<accession>A0ABQ6DW88</accession>
<evidence type="ECO:0000313" key="1">
    <source>
        <dbReference type="EMBL" id="GLS88996.1"/>
    </source>
</evidence>
<evidence type="ECO:0008006" key="3">
    <source>
        <dbReference type="Google" id="ProtNLM"/>
    </source>
</evidence>
<dbReference type="EMBL" id="BSPQ01000001">
    <property type="protein sequence ID" value="GLS88996.1"/>
    <property type="molecule type" value="Genomic_DNA"/>
</dbReference>
<reference evidence="2" key="1">
    <citation type="journal article" date="2019" name="Int. J. Syst. Evol. Microbiol.">
        <title>The Global Catalogue of Microorganisms (GCM) 10K type strain sequencing project: providing services to taxonomists for standard genome sequencing and annotation.</title>
        <authorList>
            <consortium name="The Broad Institute Genomics Platform"/>
            <consortium name="The Broad Institute Genome Sequencing Center for Infectious Disease"/>
            <person name="Wu L."/>
            <person name="Ma J."/>
        </authorList>
    </citation>
    <scope>NUCLEOTIDE SEQUENCE [LARGE SCALE GENOMIC DNA]</scope>
    <source>
        <strain evidence="2">NBRC 103166</strain>
    </source>
</reference>
<keyword evidence="2" id="KW-1185">Reference proteome</keyword>
<sequence>MATILCNFLTRNDKNRSSISKKIWIQVTPSRFCVHSQYSGIDLHSNNSVFSIKDEIGNVITRRKLPNDLSQID</sequence>
<organism evidence="1 2">
    <name type="scientific">Psychromonas marina</name>
    <dbReference type="NCBI Taxonomy" id="88364"/>
    <lineage>
        <taxon>Bacteria</taxon>
        <taxon>Pseudomonadati</taxon>
        <taxon>Pseudomonadota</taxon>
        <taxon>Gammaproteobacteria</taxon>
        <taxon>Alteromonadales</taxon>
        <taxon>Psychromonadaceae</taxon>
        <taxon>Psychromonas</taxon>
    </lineage>
</organism>
<dbReference type="Proteomes" id="UP001157353">
    <property type="component" value="Unassembled WGS sequence"/>
</dbReference>
<protein>
    <recommendedName>
        <fullName evidence="3">Transposase</fullName>
    </recommendedName>
</protein>